<evidence type="ECO:0000256" key="1">
    <source>
        <dbReference type="SAM" id="MobiDB-lite"/>
    </source>
</evidence>
<sequence>MHTFTRTISPVVDEEDSMTGVVCDNLNPHLIIYIAASLVTLVLILYCRHRSVSPPSFVLGKSTPDFGLPFKFAAVMYNVCLWALVPQITLFLVFHVLTTDVFPLQTNCACIVITTVPFMPFVLLVQGTLMLALLPRPNSIRTDVCDVLFPESMTSSTASSSEPLFSTAVVVGVEVKPSKQNKKLEKTLILAAIMYNVCLWSLVPQITLFLVFHVLTTDVFPLQTNCACIVITTVPFMPFVLLVQGTLMLALLPRPNSIRTDVCDVLFPESMTASTASSSEPSFSTAVFVGVEVKPSKQNKKLEKTLILGCTSHGALLVDALCKEQRAGDVEGYMVDLSGSDSQSAFVHYNADCLGVSDALGARYFRASADNCVLPFADGFFDRVVISPGLRSSDSIGNVLTPENEKLPRMLCVLCEGMRVLRVGGEMCALDDIFTVLRLWADLRDAGFAASITDALAVSQPVLKWKVYHLKAFRPASPSLGCNSSASSKSTVGGDREANRRKPGQGLPSPFSPSLSLDEEMLLSHHKETQPNQTISTPATPLFGDTCKAAPTTGVVPTYAQHLDVILGIQSTVFVLLVVGMVAKKKLPSL</sequence>
<dbReference type="EMBL" id="CYKH01002084">
    <property type="protein sequence ID" value="CUG92777.1"/>
    <property type="molecule type" value="Genomic_DNA"/>
</dbReference>
<dbReference type="InterPro" id="IPR029063">
    <property type="entry name" value="SAM-dependent_MTases_sf"/>
</dbReference>
<accession>A0A0S4JW36</accession>
<feature type="compositionally biased region" description="Polar residues" evidence="1">
    <location>
        <begin position="480"/>
        <end position="491"/>
    </location>
</feature>
<name>A0A0S4JW36_BODSA</name>
<feature type="transmembrane region" description="Helical" evidence="2">
    <location>
        <begin position="188"/>
        <end position="215"/>
    </location>
</feature>
<evidence type="ECO:0000256" key="2">
    <source>
        <dbReference type="SAM" id="Phobius"/>
    </source>
</evidence>
<dbReference type="SUPFAM" id="SSF53335">
    <property type="entry name" value="S-adenosyl-L-methionine-dependent methyltransferases"/>
    <property type="match status" value="1"/>
</dbReference>
<gene>
    <name evidence="3" type="ORF">BSAL_39310</name>
</gene>
<feature type="transmembrane region" description="Helical" evidence="2">
    <location>
        <begin position="30"/>
        <end position="47"/>
    </location>
</feature>
<protein>
    <submittedName>
        <fullName evidence="3">GPI-anchored surface protein, putative</fullName>
    </submittedName>
</protein>
<keyword evidence="2" id="KW-0812">Transmembrane</keyword>
<dbReference type="AlphaFoldDB" id="A0A0S4JW36"/>
<keyword evidence="4" id="KW-1185">Reference proteome</keyword>
<dbReference type="VEuPathDB" id="TriTrypDB:BSAL_39310"/>
<keyword evidence="2" id="KW-0472">Membrane</keyword>
<evidence type="ECO:0000313" key="4">
    <source>
        <dbReference type="Proteomes" id="UP000051952"/>
    </source>
</evidence>
<evidence type="ECO:0000313" key="3">
    <source>
        <dbReference type="EMBL" id="CUG92777.1"/>
    </source>
</evidence>
<keyword evidence="2" id="KW-1133">Transmembrane helix</keyword>
<organism evidence="3 4">
    <name type="scientific">Bodo saltans</name>
    <name type="common">Flagellated protozoan</name>
    <dbReference type="NCBI Taxonomy" id="75058"/>
    <lineage>
        <taxon>Eukaryota</taxon>
        <taxon>Discoba</taxon>
        <taxon>Euglenozoa</taxon>
        <taxon>Kinetoplastea</taxon>
        <taxon>Metakinetoplastina</taxon>
        <taxon>Eubodonida</taxon>
        <taxon>Bodonidae</taxon>
        <taxon>Bodo</taxon>
    </lineage>
</organism>
<reference evidence="4" key="1">
    <citation type="submission" date="2015-09" db="EMBL/GenBank/DDBJ databases">
        <authorList>
            <consortium name="Pathogen Informatics"/>
        </authorList>
    </citation>
    <scope>NUCLEOTIDE SEQUENCE [LARGE SCALE GENOMIC DNA]</scope>
    <source>
        <strain evidence="4">Lake Konstanz</strain>
    </source>
</reference>
<proteinExistence type="predicted"/>
<feature type="transmembrane region" description="Helical" evidence="2">
    <location>
        <begin position="109"/>
        <end position="134"/>
    </location>
</feature>
<dbReference type="Proteomes" id="UP000051952">
    <property type="component" value="Unassembled WGS sequence"/>
</dbReference>
<feature type="region of interest" description="Disordered" evidence="1">
    <location>
        <begin position="480"/>
        <end position="511"/>
    </location>
</feature>
<feature type="transmembrane region" description="Helical" evidence="2">
    <location>
        <begin position="68"/>
        <end position="97"/>
    </location>
</feature>
<feature type="transmembrane region" description="Helical" evidence="2">
    <location>
        <begin position="227"/>
        <end position="252"/>
    </location>
</feature>